<dbReference type="EMBL" id="JANPWB010000007">
    <property type="protein sequence ID" value="KAJ1171104.1"/>
    <property type="molecule type" value="Genomic_DNA"/>
</dbReference>
<feature type="region of interest" description="Disordered" evidence="1">
    <location>
        <begin position="79"/>
        <end position="111"/>
    </location>
</feature>
<proteinExistence type="predicted"/>
<name>A0AAV7T436_PLEWA</name>
<dbReference type="Proteomes" id="UP001066276">
    <property type="component" value="Chromosome 4_1"/>
</dbReference>
<dbReference type="AlphaFoldDB" id="A0AAV7T436"/>
<evidence type="ECO:0000313" key="3">
    <source>
        <dbReference type="Proteomes" id="UP001066276"/>
    </source>
</evidence>
<organism evidence="2 3">
    <name type="scientific">Pleurodeles waltl</name>
    <name type="common">Iberian ribbed newt</name>
    <dbReference type="NCBI Taxonomy" id="8319"/>
    <lineage>
        <taxon>Eukaryota</taxon>
        <taxon>Metazoa</taxon>
        <taxon>Chordata</taxon>
        <taxon>Craniata</taxon>
        <taxon>Vertebrata</taxon>
        <taxon>Euteleostomi</taxon>
        <taxon>Amphibia</taxon>
        <taxon>Batrachia</taxon>
        <taxon>Caudata</taxon>
        <taxon>Salamandroidea</taxon>
        <taxon>Salamandridae</taxon>
        <taxon>Pleurodelinae</taxon>
        <taxon>Pleurodeles</taxon>
    </lineage>
</organism>
<keyword evidence="3" id="KW-1185">Reference proteome</keyword>
<comment type="caution">
    <text evidence="2">The sequence shown here is derived from an EMBL/GenBank/DDBJ whole genome shotgun (WGS) entry which is preliminary data.</text>
</comment>
<reference evidence="2" key="1">
    <citation type="journal article" date="2022" name="bioRxiv">
        <title>Sequencing and chromosome-scale assembly of the giantPleurodeles waltlgenome.</title>
        <authorList>
            <person name="Brown T."/>
            <person name="Elewa A."/>
            <person name="Iarovenko S."/>
            <person name="Subramanian E."/>
            <person name="Araus A.J."/>
            <person name="Petzold A."/>
            <person name="Susuki M."/>
            <person name="Suzuki K.-i.T."/>
            <person name="Hayashi T."/>
            <person name="Toyoda A."/>
            <person name="Oliveira C."/>
            <person name="Osipova E."/>
            <person name="Leigh N.D."/>
            <person name="Simon A."/>
            <person name="Yun M.H."/>
        </authorList>
    </citation>
    <scope>NUCLEOTIDE SEQUENCE</scope>
    <source>
        <strain evidence="2">20211129_DDA</strain>
        <tissue evidence="2">Liver</tissue>
    </source>
</reference>
<sequence length="198" mass="21241">MEAGTGAFAFFLRLTGGKAALGAPWDRFGRTEHLLCRSAQKPKARSNTLKQGRDVNFRDLETSSDALLLQASRDVGALTRKRKKRERLPERKGGTKHFREEEDDASGPSRLTGGRTGLSLAYLTQVILGGGSCGVPGLLVFSCLADMGGRGGPFVKADWALVLSSGWKTGSSRHRRASNEEARRIVLTALAADALGPC</sequence>
<feature type="compositionally biased region" description="Basic and acidic residues" evidence="1">
    <location>
        <begin position="87"/>
        <end position="100"/>
    </location>
</feature>
<evidence type="ECO:0000256" key="1">
    <source>
        <dbReference type="SAM" id="MobiDB-lite"/>
    </source>
</evidence>
<gene>
    <name evidence="2" type="ORF">NDU88_002975</name>
</gene>
<protein>
    <submittedName>
        <fullName evidence="2">Uncharacterized protein</fullName>
    </submittedName>
</protein>
<accession>A0AAV7T436</accession>
<evidence type="ECO:0000313" key="2">
    <source>
        <dbReference type="EMBL" id="KAJ1171104.1"/>
    </source>
</evidence>